<dbReference type="PROSITE" id="PS01081">
    <property type="entry name" value="HTH_TETR_1"/>
    <property type="match status" value="1"/>
</dbReference>
<reference evidence="6 7" key="1">
    <citation type="submission" date="2021-06" db="EMBL/GenBank/DDBJ databases">
        <title>Actinoplanes lichenicola sp. nov., and Actinoplanes ovalisporus sp. nov., isolated from lichen in Thailand.</title>
        <authorList>
            <person name="Saeng-In P."/>
            <person name="Kanchanasin P."/>
            <person name="Yuki M."/>
            <person name="Kudo T."/>
            <person name="Ohkuma M."/>
            <person name="Phongsopitanun W."/>
            <person name="Tanasupawat S."/>
        </authorList>
    </citation>
    <scope>NUCLEOTIDE SEQUENCE [LARGE SCALE GENOMIC DNA]</scope>
    <source>
        <strain evidence="6 7">NBRC 110975</strain>
    </source>
</reference>
<dbReference type="EMBL" id="JAHKKG010000014">
    <property type="protein sequence ID" value="MBU2669383.1"/>
    <property type="molecule type" value="Genomic_DNA"/>
</dbReference>
<dbReference type="PANTHER" id="PTHR30055">
    <property type="entry name" value="HTH-TYPE TRANSCRIPTIONAL REGULATOR RUTR"/>
    <property type="match status" value="1"/>
</dbReference>
<evidence type="ECO:0000256" key="3">
    <source>
        <dbReference type="ARBA" id="ARBA00023163"/>
    </source>
</evidence>
<feature type="domain" description="HTH tetR-type" evidence="5">
    <location>
        <begin position="6"/>
        <end position="66"/>
    </location>
</feature>
<evidence type="ECO:0000313" key="7">
    <source>
        <dbReference type="Proteomes" id="UP001519654"/>
    </source>
</evidence>
<organism evidence="6 7">
    <name type="scientific">Paractinoplanes bogorensis</name>
    <dbReference type="NCBI Taxonomy" id="1610840"/>
    <lineage>
        <taxon>Bacteria</taxon>
        <taxon>Bacillati</taxon>
        <taxon>Actinomycetota</taxon>
        <taxon>Actinomycetes</taxon>
        <taxon>Micromonosporales</taxon>
        <taxon>Micromonosporaceae</taxon>
        <taxon>Paractinoplanes</taxon>
    </lineage>
</organism>
<comment type="caution">
    <text evidence="6">The sequence shown here is derived from an EMBL/GenBank/DDBJ whole genome shotgun (WGS) entry which is preliminary data.</text>
</comment>
<dbReference type="RefSeq" id="WP_215793934.1">
    <property type="nucleotide sequence ID" value="NZ_JAHKKG010000014.1"/>
</dbReference>
<name>A0ABS5Z145_9ACTN</name>
<evidence type="ECO:0000313" key="6">
    <source>
        <dbReference type="EMBL" id="MBU2669383.1"/>
    </source>
</evidence>
<dbReference type="Proteomes" id="UP001519654">
    <property type="component" value="Unassembled WGS sequence"/>
</dbReference>
<dbReference type="PRINTS" id="PR00455">
    <property type="entry name" value="HTHTETR"/>
</dbReference>
<dbReference type="InterPro" id="IPR050109">
    <property type="entry name" value="HTH-type_TetR-like_transc_reg"/>
</dbReference>
<keyword evidence="1" id="KW-0805">Transcription regulation</keyword>
<evidence type="ECO:0000256" key="2">
    <source>
        <dbReference type="ARBA" id="ARBA00023125"/>
    </source>
</evidence>
<evidence type="ECO:0000259" key="5">
    <source>
        <dbReference type="PROSITE" id="PS50977"/>
    </source>
</evidence>
<dbReference type="InterPro" id="IPR023772">
    <property type="entry name" value="DNA-bd_HTH_TetR-type_CS"/>
</dbReference>
<evidence type="ECO:0000256" key="1">
    <source>
        <dbReference type="ARBA" id="ARBA00023015"/>
    </source>
</evidence>
<dbReference type="PROSITE" id="PS50977">
    <property type="entry name" value="HTH_TETR_2"/>
    <property type="match status" value="1"/>
</dbReference>
<accession>A0ABS5Z145</accession>
<gene>
    <name evidence="6" type="ORF">KOI35_38315</name>
</gene>
<keyword evidence="3" id="KW-0804">Transcription</keyword>
<proteinExistence type="predicted"/>
<dbReference type="Pfam" id="PF00440">
    <property type="entry name" value="TetR_N"/>
    <property type="match status" value="1"/>
</dbReference>
<sequence length="185" mass="20417">MGRWEPNAQSRLRQAAMDLYASRGFERTTVAEIAEKAGLTERTFFRHFADKREVFFAGSERLRELLVATVTDAPVEAGPAQAVAAAFESVAADYFPPVAFSRQRQSVIDANISLQERELVKLHAVAAELAAALQRRGVSELRAAIAAESGVAAFKVAFSRWINDPDDRELSTHMREALAELRRAA</sequence>
<protein>
    <submittedName>
        <fullName evidence="6">TetR/AcrR family transcriptional regulator</fullName>
    </submittedName>
</protein>
<dbReference type="InterPro" id="IPR001647">
    <property type="entry name" value="HTH_TetR"/>
</dbReference>
<dbReference type="InterPro" id="IPR009057">
    <property type="entry name" value="Homeodomain-like_sf"/>
</dbReference>
<evidence type="ECO:0000256" key="4">
    <source>
        <dbReference type="PROSITE-ProRule" id="PRU00335"/>
    </source>
</evidence>
<dbReference type="PANTHER" id="PTHR30055:SF238">
    <property type="entry name" value="MYCOFACTOCIN BIOSYNTHESIS TRANSCRIPTIONAL REGULATOR MFTR-RELATED"/>
    <property type="match status" value="1"/>
</dbReference>
<dbReference type="Gene3D" id="1.10.357.10">
    <property type="entry name" value="Tetracycline Repressor, domain 2"/>
    <property type="match status" value="1"/>
</dbReference>
<keyword evidence="7" id="KW-1185">Reference proteome</keyword>
<keyword evidence="2 4" id="KW-0238">DNA-binding</keyword>
<dbReference type="SUPFAM" id="SSF46689">
    <property type="entry name" value="Homeodomain-like"/>
    <property type="match status" value="1"/>
</dbReference>
<feature type="DNA-binding region" description="H-T-H motif" evidence="4">
    <location>
        <begin position="29"/>
        <end position="48"/>
    </location>
</feature>